<organism evidence="4 5">
    <name type="scientific">Naumannella halotolerans</name>
    <dbReference type="NCBI Taxonomy" id="993414"/>
    <lineage>
        <taxon>Bacteria</taxon>
        <taxon>Bacillati</taxon>
        <taxon>Actinomycetota</taxon>
        <taxon>Actinomycetes</taxon>
        <taxon>Propionibacteriales</taxon>
        <taxon>Propionibacteriaceae</taxon>
        <taxon>Naumannella</taxon>
    </lineage>
</organism>
<dbReference type="InterPro" id="IPR003488">
    <property type="entry name" value="DprA"/>
</dbReference>
<feature type="domain" description="Smf/DprA SLOG" evidence="3">
    <location>
        <begin position="151"/>
        <end position="361"/>
    </location>
</feature>
<dbReference type="PANTHER" id="PTHR43022:SF1">
    <property type="entry name" value="PROTEIN SMF"/>
    <property type="match status" value="1"/>
</dbReference>
<feature type="compositionally biased region" description="Basic and acidic residues" evidence="2">
    <location>
        <begin position="384"/>
        <end position="394"/>
    </location>
</feature>
<dbReference type="SUPFAM" id="SSF102405">
    <property type="entry name" value="MCP/YpsA-like"/>
    <property type="match status" value="1"/>
</dbReference>
<evidence type="ECO:0000256" key="2">
    <source>
        <dbReference type="SAM" id="MobiDB-lite"/>
    </source>
</evidence>
<accession>A0A4R7J1U5</accession>
<keyword evidence="5" id="KW-1185">Reference proteome</keyword>
<dbReference type="PANTHER" id="PTHR43022">
    <property type="entry name" value="PROTEIN SMF"/>
    <property type="match status" value="1"/>
</dbReference>
<evidence type="ECO:0000256" key="1">
    <source>
        <dbReference type="ARBA" id="ARBA00006525"/>
    </source>
</evidence>
<comment type="caution">
    <text evidence="4">The sequence shown here is derived from an EMBL/GenBank/DDBJ whole genome shotgun (WGS) entry which is preliminary data.</text>
</comment>
<comment type="similarity">
    <text evidence="1">Belongs to the DprA/Smf family.</text>
</comment>
<gene>
    <name evidence="4" type="ORF">CLV29_2456</name>
</gene>
<evidence type="ECO:0000313" key="4">
    <source>
        <dbReference type="EMBL" id="TDT31044.1"/>
    </source>
</evidence>
<dbReference type="Gene3D" id="3.40.50.450">
    <property type="match status" value="1"/>
</dbReference>
<dbReference type="EMBL" id="SOAW01000002">
    <property type="protein sequence ID" value="TDT31044.1"/>
    <property type="molecule type" value="Genomic_DNA"/>
</dbReference>
<protein>
    <submittedName>
        <fullName evidence="4">DNA processing protein</fullName>
    </submittedName>
</protein>
<evidence type="ECO:0000313" key="5">
    <source>
        <dbReference type="Proteomes" id="UP000295371"/>
    </source>
</evidence>
<name>A0A4R7J1U5_9ACTN</name>
<reference evidence="4 5" key="1">
    <citation type="submission" date="2019-03" db="EMBL/GenBank/DDBJ databases">
        <title>Genomic Encyclopedia of Archaeal and Bacterial Type Strains, Phase II (KMG-II): from individual species to whole genera.</title>
        <authorList>
            <person name="Goeker M."/>
        </authorList>
    </citation>
    <scope>NUCLEOTIDE SEQUENCE [LARGE SCALE GENOMIC DNA]</scope>
    <source>
        <strain evidence="4 5">DSM 24323</strain>
    </source>
</reference>
<feature type="region of interest" description="Disordered" evidence="2">
    <location>
        <begin position="368"/>
        <end position="394"/>
    </location>
</feature>
<dbReference type="AlphaFoldDB" id="A0A4R7J1U5"/>
<dbReference type="Proteomes" id="UP000295371">
    <property type="component" value="Unassembled WGS sequence"/>
</dbReference>
<dbReference type="InterPro" id="IPR057666">
    <property type="entry name" value="DrpA_SLOG"/>
</dbReference>
<sequence length="394" mass="41435">MSARGPSRRTRNMRRTCLVFHSTPGLARTEDKLSRALDYEALRTSDLARLCAPLRQEHERSTIMSSLSEIAGDERTARMVLSMLVEPDDAVTGRLLATVGGVETLRLAESDSPVPGLNEVDAHVWRGHFATSGIDALDDRLLQTRQTGLGVLMPGDDEWPRSLGDLGERAPYVLWTRGASSFLARPVADLVTLTGARASTSYGEHVTGTLASDLAAAERIIVAGGAYGIEGAAHRAALATGGDTIAVLANGVDRAYPAGHSELLGRIADVGLLVSEVAPGATPTRHRFLAHARLMAALSAATVVVEAGARSGSMKVAHDAHQLGRAVGAVPGPVTSATSVGPHRLLVSGEARLVADSTDLEQMIDQATGSRGSVAARSQPARRTSREARSVVEM</sequence>
<evidence type="ECO:0000259" key="3">
    <source>
        <dbReference type="Pfam" id="PF02481"/>
    </source>
</evidence>
<dbReference type="GO" id="GO:0009294">
    <property type="term" value="P:DNA-mediated transformation"/>
    <property type="evidence" value="ECO:0007669"/>
    <property type="project" value="InterPro"/>
</dbReference>
<proteinExistence type="inferred from homology"/>
<dbReference type="Pfam" id="PF02481">
    <property type="entry name" value="DNA_processg_A"/>
    <property type="match status" value="1"/>
</dbReference>